<reference evidence="2 3" key="1">
    <citation type="submission" date="2023-03" db="EMBL/GenBank/DDBJ databases">
        <title>Draft genome sequence of Streptomyces sp. RB6PN23 isolated from peat swamp forest in Thailand.</title>
        <authorList>
            <person name="Klaysubun C."/>
            <person name="Duangmal K."/>
        </authorList>
    </citation>
    <scope>NUCLEOTIDE SEQUENCE [LARGE SCALE GENOMIC DNA]</scope>
    <source>
        <strain evidence="2 3">RB6PN23</strain>
    </source>
</reference>
<name>A0ABT5ZLX9_9ACTN</name>
<evidence type="ECO:0000259" key="1">
    <source>
        <dbReference type="PROSITE" id="PS51819"/>
    </source>
</evidence>
<comment type="caution">
    <text evidence="2">The sequence shown here is derived from an EMBL/GenBank/DDBJ whole genome shotgun (WGS) entry which is preliminary data.</text>
</comment>
<evidence type="ECO:0000313" key="2">
    <source>
        <dbReference type="EMBL" id="MDF3290834.1"/>
    </source>
</evidence>
<dbReference type="InterPro" id="IPR052164">
    <property type="entry name" value="Anthracycline_SecMetBiosynth"/>
</dbReference>
<sequence>MSSGISVIIYHVKDLARAKALFGTFLGVEPTTDSPYYVGFELGGQQIGLVPDGQERGLTGPVCFRDVPDIAAAYQALLAAGAESDEQPHDVGGGLLVASVKDADGNVIGLRQQP</sequence>
<dbReference type="Gene3D" id="3.10.180.10">
    <property type="entry name" value="2,3-Dihydroxybiphenyl 1,2-Dioxygenase, domain 1"/>
    <property type="match status" value="1"/>
</dbReference>
<evidence type="ECO:0000313" key="3">
    <source>
        <dbReference type="Proteomes" id="UP001216579"/>
    </source>
</evidence>
<dbReference type="PROSITE" id="PS51819">
    <property type="entry name" value="VOC"/>
    <property type="match status" value="1"/>
</dbReference>
<gene>
    <name evidence="2" type="ORF">P3G67_16645</name>
</gene>
<feature type="domain" description="VOC" evidence="1">
    <location>
        <begin position="4"/>
        <end position="113"/>
    </location>
</feature>
<dbReference type="Proteomes" id="UP001216579">
    <property type="component" value="Unassembled WGS sequence"/>
</dbReference>
<dbReference type="CDD" id="cd06587">
    <property type="entry name" value="VOC"/>
    <property type="match status" value="1"/>
</dbReference>
<accession>A0ABT5ZLX9</accession>
<dbReference type="InterPro" id="IPR037523">
    <property type="entry name" value="VOC_core"/>
</dbReference>
<protein>
    <submittedName>
        <fullName evidence="2">VOC family protein</fullName>
    </submittedName>
</protein>
<dbReference type="Pfam" id="PF00903">
    <property type="entry name" value="Glyoxalase"/>
    <property type="match status" value="1"/>
</dbReference>
<dbReference type="RefSeq" id="WP_276094188.1">
    <property type="nucleotide sequence ID" value="NZ_JARJBC010000009.1"/>
</dbReference>
<dbReference type="InterPro" id="IPR004360">
    <property type="entry name" value="Glyas_Fos-R_dOase_dom"/>
</dbReference>
<proteinExistence type="predicted"/>
<dbReference type="PANTHER" id="PTHR33993">
    <property type="entry name" value="GLYOXALASE-RELATED"/>
    <property type="match status" value="1"/>
</dbReference>
<keyword evidence="3" id="KW-1185">Reference proteome</keyword>
<dbReference type="SUPFAM" id="SSF54593">
    <property type="entry name" value="Glyoxalase/Bleomycin resistance protein/Dihydroxybiphenyl dioxygenase"/>
    <property type="match status" value="1"/>
</dbReference>
<organism evidence="2 3">
    <name type="scientific">Streptomyces silvisoli</name>
    <dbReference type="NCBI Taxonomy" id="3034235"/>
    <lineage>
        <taxon>Bacteria</taxon>
        <taxon>Bacillati</taxon>
        <taxon>Actinomycetota</taxon>
        <taxon>Actinomycetes</taxon>
        <taxon>Kitasatosporales</taxon>
        <taxon>Streptomycetaceae</taxon>
        <taxon>Streptomyces</taxon>
    </lineage>
</organism>
<dbReference type="InterPro" id="IPR029068">
    <property type="entry name" value="Glyas_Bleomycin-R_OHBP_Dase"/>
</dbReference>
<dbReference type="EMBL" id="JARJBC010000009">
    <property type="protein sequence ID" value="MDF3290834.1"/>
    <property type="molecule type" value="Genomic_DNA"/>
</dbReference>